<dbReference type="SUPFAM" id="SSF103473">
    <property type="entry name" value="MFS general substrate transporter"/>
    <property type="match status" value="1"/>
</dbReference>
<feature type="domain" description="PGG" evidence="2">
    <location>
        <begin position="673"/>
        <end position="789"/>
    </location>
</feature>
<reference evidence="3 4" key="2">
    <citation type="submission" date="2024-10" db="EMBL/GenBank/DDBJ databases">
        <authorList>
            <person name="Ryan C."/>
        </authorList>
    </citation>
    <scope>NUCLEOTIDE SEQUENCE [LARGE SCALE GENOMIC DNA]</scope>
</reference>
<feature type="domain" description="PGG" evidence="2">
    <location>
        <begin position="186"/>
        <end position="294"/>
    </location>
</feature>
<sequence>MALPQSEGPSPSSEWEYRLRRYFVMLATVVATVTYSAGFNPPGGVWQEADAGHLAGDPIIRATSYRRYMVFFYCNTTAFASSLLVIALTLILTKLHEMNRKVRMMGMRLQPLRALMAFDLLSLVVVGAYTAGTWQDKFTAVYCSVLVGTALAYLAAHRALASCPGPGQAADSSRSSHGYHLQLEEGRRKALVVLATFVVSVTYASGLSTPGGFWDTTTTEGGHRLGDPILKDEHKARLRAFFVCNTTALVASLLILALLLSRKLRLRAASREMYGCILFSLVGLVGAYAAGSSRGAGSTACWRCCWLWARACDACRRPTAAGALSSFWLDPYSCDDREEAFASGRNLLRLLATFATAITYQAGLHPPGGLWQDSRDGHLAGDPILLTTNARRYNTFFYCNSIAFVASLSIIILLLENRVFKLFNVVTAALMLELFGLVGAYAAGSCRDVSTSIDVMAMAAAGMVYVVIHVIFVALPLPMPAEDHLKQRLADELIRKRRKLLYLFATLATTLTYQTGLTPPSGSWPSGHHAGHPVLLHNYPRRYKVFFYCNSLTFALCIAIMVLLVNPHLYTPAIRSRALSVCMVAGFFAVVGAYAAGSSQHLTTSIGVAVVVALVCLLPLVPLFFVMKVMPTNRARQLKWDETATDDVEHQLATDVEHELATDADVEEAEDSQLRDRGKYLMMLGVLVAGMTYQAGLDPPGGIWQHGGDGHDAGSPVMQDSRRWQYLAFFYSNSTSFGASVISMLVLLRQWFHKDQRVATSRLFVRRLMHTIIQLELLALLVAYAMGSSFGNWKPWLYMAIGIISFLAYCAINAMLRSCRRSRALLAREPEVPGESSP</sequence>
<feature type="transmembrane region" description="Helical" evidence="1">
    <location>
        <begin position="726"/>
        <end position="748"/>
    </location>
</feature>
<dbReference type="InterPro" id="IPR036259">
    <property type="entry name" value="MFS_trans_sf"/>
</dbReference>
<evidence type="ECO:0000313" key="3">
    <source>
        <dbReference type="EMBL" id="CAL4902746.1"/>
    </source>
</evidence>
<feature type="domain" description="PGG" evidence="2">
    <location>
        <begin position="341"/>
        <end position="447"/>
    </location>
</feature>
<keyword evidence="1" id="KW-0812">Transmembrane</keyword>
<dbReference type="AlphaFoldDB" id="A0ABC8W547"/>
<dbReference type="InterPro" id="IPR026961">
    <property type="entry name" value="PGG_dom"/>
</dbReference>
<feature type="transmembrane region" description="Helical" evidence="1">
    <location>
        <begin position="273"/>
        <end position="290"/>
    </location>
</feature>
<feature type="transmembrane region" description="Helical" evidence="1">
    <location>
        <begin position="455"/>
        <end position="479"/>
    </location>
</feature>
<feature type="transmembrane region" description="Helical" evidence="1">
    <location>
        <begin position="114"/>
        <end position="132"/>
    </location>
</feature>
<dbReference type="PANTHER" id="PTHR24177">
    <property type="entry name" value="CASKIN"/>
    <property type="match status" value="1"/>
</dbReference>
<keyword evidence="4" id="KW-1185">Reference proteome</keyword>
<keyword evidence="1" id="KW-1133">Transmembrane helix</keyword>
<dbReference type="PANTHER" id="PTHR24177:SF432">
    <property type="entry name" value="OS06G0286146 PROTEIN"/>
    <property type="match status" value="1"/>
</dbReference>
<feature type="transmembrane region" description="Helical" evidence="1">
    <location>
        <begin position="21"/>
        <end position="38"/>
    </location>
</feature>
<feature type="transmembrane region" description="Helical" evidence="1">
    <location>
        <begin position="240"/>
        <end position="261"/>
    </location>
</feature>
<feature type="transmembrane region" description="Helical" evidence="1">
    <location>
        <begin position="138"/>
        <end position="156"/>
    </location>
</feature>
<feature type="transmembrane region" description="Helical" evidence="1">
    <location>
        <begin position="545"/>
        <end position="566"/>
    </location>
</feature>
<organism evidence="3 4">
    <name type="scientific">Urochloa decumbens</name>
    <dbReference type="NCBI Taxonomy" id="240449"/>
    <lineage>
        <taxon>Eukaryota</taxon>
        <taxon>Viridiplantae</taxon>
        <taxon>Streptophyta</taxon>
        <taxon>Embryophyta</taxon>
        <taxon>Tracheophyta</taxon>
        <taxon>Spermatophyta</taxon>
        <taxon>Magnoliopsida</taxon>
        <taxon>Liliopsida</taxon>
        <taxon>Poales</taxon>
        <taxon>Poaceae</taxon>
        <taxon>PACMAD clade</taxon>
        <taxon>Panicoideae</taxon>
        <taxon>Panicodae</taxon>
        <taxon>Paniceae</taxon>
        <taxon>Melinidinae</taxon>
        <taxon>Urochloa</taxon>
    </lineage>
</organism>
<evidence type="ECO:0000256" key="1">
    <source>
        <dbReference type="SAM" id="Phobius"/>
    </source>
</evidence>
<protein>
    <recommendedName>
        <fullName evidence="2">PGG domain-containing protein</fullName>
    </recommendedName>
</protein>
<gene>
    <name evidence="3" type="ORF">URODEC1_LOCUS10142</name>
</gene>
<feature type="domain" description="PGG" evidence="2">
    <location>
        <begin position="494"/>
        <end position="599"/>
    </location>
</feature>
<feature type="transmembrane region" description="Helical" evidence="1">
    <location>
        <begin position="768"/>
        <end position="790"/>
    </location>
</feature>
<feature type="transmembrane region" description="Helical" evidence="1">
    <location>
        <begin position="680"/>
        <end position="697"/>
    </location>
</feature>
<feature type="transmembrane region" description="Helical" evidence="1">
    <location>
        <begin position="602"/>
        <end position="626"/>
    </location>
</feature>
<feature type="transmembrane region" description="Helical" evidence="1">
    <location>
        <begin position="796"/>
        <end position="816"/>
    </location>
</feature>
<accession>A0ABC8W547</accession>
<feature type="transmembrane region" description="Helical" evidence="1">
    <location>
        <begin position="500"/>
        <end position="517"/>
    </location>
</feature>
<evidence type="ECO:0000313" key="4">
    <source>
        <dbReference type="Proteomes" id="UP001497457"/>
    </source>
</evidence>
<feature type="domain" description="PGG" evidence="2">
    <location>
        <begin position="14"/>
        <end position="134"/>
    </location>
</feature>
<evidence type="ECO:0000259" key="2">
    <source>
        <dbReference type="Pfam" id="PF13962"/>
    </source>
</evidence>
<proteinExistence type="predicted"/>
<dbReference type="EMBL" id="OZ075121">
    <property type="protein sequence ID" value="CAL4902746.1"/>
    <property type="molecule type" value="Genomic_DNA"/>
</dbReference>
<keyword evidence="1" id="KW-0472">Membrane</keyword>
<feature type="transmembrane region" description="Helical" evidence="1">
    <location>
        <begin position="70"/>
        <end position="93"/>
    </location>
</feature>
<dbReference type="Pfam" id="PF13962">
    <property type="entry name" value="PGG"/>
    <property type="match status" value="5"/>
</dbReference>
<reference evidence="4" key="1">
    <citation type="submission" date="2024-06" db="EMBL/GenBank/DDBJ databases">
        <authorList>
            <person name="Ryan C."/>
        </authorList>
    </citation>
    <scope>NUCLEOTIDE SEQUENCE [LARGE SCALE GENOMIC DNA]</scope>
</reference>
<dbReference type="Proteomes" id="UP001497457">
    <property type="component" value="Chromosome 11b"/>
</dbReference>
<feature type="transmembrane region" description="Helical" evidence="1">
    <location>
        <begin position="395"/>
        <end position="415"/>
    </location>
</feature>
<feature type="transmembrane region" description="Helical" evidence="1">
    <location>
        <begin position="578"/>
        <end position="596"/>
    </location>
</feature>
<name>A0ABC8W547_9POAL</name>
<feature type="transmembrane region" description="Helical" evidence="1">
    <location>
        <begin position="422"/>
        <end position="443"/>
    </location>
</feature>
<feature type="transmembrane region" description="Helical" evidence="1">
    <location>
        <begin position="190"/>
        <end position="208"/>
    </location>
</feature>